<protein>
    <submittedName>
        <fullName evidence="12">N-acetylneuraminate 9-O-acetyltransferase isoform X2</fullName>
    </submittedName>
</protein>
<dbReference type="PANTHER" id="PTHR13533">
    <property type="entry name" value="N-ACETYLNEURAMINATE 9-O-ACETYLTRANSFERASE"/>
    <property type="match status" value="1"/>
</dbReference>
<dbReference type="GO" id="GO:0016740">
    <property type="term" value="F:transferase activity"/>
    <property type="evidence" value="ECO:0007669"/>
    <property type="project" value="UniProtKB-KW"/>
</dbReference>
<keyword evidence="11" id="KW-1185">Reference proteome</keyword>
<keyword evidence="5 8" id="KW-1133">Transmembrane helix</keyword>
<dbReference type="AlphaFoldDB" id="A0A7M7IPI9"/>
<accession>A0A8B7KNS0</accession>
<feature type="transmembrane region" description="Helical" evidence="8">
    <location>
        <begin position="410"/>
        <end position="429"/>
    </location>
</feature>
<feature type="transmembrane region" description="Helical" evidence="8">
    <location>
        <begin position="757"/>
        <end position="781"/>
    </location>
</feature>
<comment type="subcellular location">
    <subcellularLocation>
        <location evidence="1">Membrane</location>
        <topology evidence="1">Multi-pass membrane protein</topology>
    </subcellularLocation>
</comment>
<gene>
    <name evidence="10" type="primary">411555</name>
    <name evidence="12" type="synonym">LOC411555</name>
</gene>
<keyword evidence="4 8" id="KW-0812">Transmembrane</keyword>
<feature type="domain" description="Cas1p 10 TM acyl transferase" evidence="9">
    <location>
        <begin position="294"/>
        <end position="757"/>
    </location>
</feature>
<evidence type="ECO:0000256" key="3">
    <source>
        <dbReference type="ARBA" id="ARBA00022679"/>
    </source>
</evidence>
<dbReference type="Proteomes" id="UP000005203">
    <property type="component" value="Linkage group LG1"/>
</dbReference>
<organism evidence="10">
    <name type="scientific">Apis mellifera</name>
    <name type="common">Honeybee</name>
    <dbReference type="NCBI Taxonomy" id="7460"/>
    <lineage>
        <taxon>Eukaryota</taxon>
        <taxon>Metazoa</taxon>
        <taxon>Ecdysozoa</taxon>
        <taxon>Arthropoda</taxon>
        <taxon>Hexapoda</taxon>
        <taxon>Insecta</taxon>
        <taxon>Pterygota</taxon>
        <taxon>Neoptera</taxon>
        <taxon>Endopterygota</taxon>
        <taxon>Hymenoptera</taxon>
        <taxon>Apocrita</taxon>
        <taxon>Aculeata</taxon>
        <taxon>Apoidea</taxon>
        <taxon>Anthophila</taxon>
        <taxon>Apidae</taxon>
        <taxon>Apis</taxon>
    </lineage>
</organism>
<feature type="transmembrane region" description="Helical" evidence="8">
    <location>
        <begin position="731"/>
        <end position="751"/>
    </location>
</feature>
<dbReference type="OrthoDB" id="1932925at2759"/>
<evidence type="ECO:0000256" key="5">
    <source>
        <dbReference type="ARBA" id="ARBA00022989"/>
    </source>
</evidence>
<dbReference type="PANTHER" id="PTHR13533:SF1">
    <property type="entry name" value="N-ACETYLNEURAMINATE 9-O-ACETYLTRANSFERASE"/>
    <property type="match status" value="1"/>
</dbReference>
<feature type="transmembrane region" description="Helical" evidence="8">
    <location>
        <begin position="568"/>
        <end position="589"/>
    </location>
</feature>
<evidence type="ECO:0000256" key="1">
    <source>
        <dbReference type="ARBA" id="ARBA00004141"/>
    </source>
</evidence>
<feature type="transmembrane region" description="Helical" evidence="8">
    <location>
        <begin position="310"/>
        <end position="332"/>
    </location>
</feature>
<evidence type="ECO:0000256" key="7">
    <source>
        <dbReference type="ARBA" id="ARBA00023180"/>
    </source>
</evidence>
<dbReference type="GO" id="GO:0005794">
    <property type="term" value="C:Golgi apparatus"/>
    <property type="evidence" value="ECO:0007669"/>
    <property type="project" value="UniProtKB-ARBA"/>
</dbReference>
<keyword evidence="6 8" id="KW-0472">Membrane</keyword>
<dbReference type="GO" id="GO:0016020">
    <property type="term" value="C:membrane"/>
    <property type="evidence" value="ECO:0007669"/>
    <property type="project" value="UniProtKB-SubCell"/>
</dbReference>
<reference evidence="12" key="2">
    <citation type="submission" date="2025-04" db="UniProtKB">
        <authorList>
            <consortium name="RefSeq"/>
        </authorList>
    </citation>
    <scope>IDENTIFICATION</scope>
    <source>
        <strain evidence="12">DH4</strain>
        <tissue evidence="12">Whole body</tissue>
    </source>
</reference>
<dbReference type="EnsemblMetazoa" id="XM_016915351">
    <property type="protein sequence ID" value="XP_016770840"/>
    <property type="gene ID" value="LOC411555"/>
</dbReference>
<dbReference type="GeneID" id="411555"/>
<feature type="transmembrane region" description="Helical" evidence="8">
    <location>
        <begin position="528"/>
        <end position="548"/>
    </location>
</feature>
<evidence type="ECO:0000256" key="2">
    <source>
        <dbReference type="ARBA" id="ARBA00010666"/>
    </source>
</evidence>
<reference evidence="11" key="3">
    <citation type="submission" date="2025-05" db="UniProtKB">
        <authorList>
            <consortium name="RefSeq"/>
        </authorList>
    </citation>
    <scope>NUCLEOTIDE SEQUENCE [LARGE SCALE GENOMIC DNA]</scope>
    <source>
        <strain evidence="11">DH4</strain>
    </source>
</reference>
<evidence type="ECO:0000313" key="10">
    <source>
        <dbReference type="EnsemblMetazoa" id="XP_016770840"/>
    </source>
</evidence>
<comment type="similarity">
    <text evidence="2">Belongs to the PC-esterase family. CASD1 subfamily.</text>
</comment>
<accession>A0A7M7IPI9</accession>
<evidence type="ECO:0000256" key="6">
    <source>
        <dbReference type="ARBA" id="ARBA00023136"/>
    </source>
</evidence>
<evidence type="ECO:0000313" key="12">
    <source>
        <dbReference type="RefSeq" id="XP_016770840.1"/>
    </source>
</evidence>
<proteinExistence type="inferred from homology"/>
<feature type="transmembrane region" description="Helical" evidence="8">
    <location>
        <begin position="473"/>
        <end position="495"/>
    </location>
</feature>
<keyword evidence="7" id="KW-0325">Glycoprotein</keyword>
<feature type="transmembrane region" description="Helical" evidence="8">
    <location>
        <begin position="678"/>
        <end position="697"/>
    </location>
</feature>
<sequence length="797" mass="92440">MTSAEHFISLITVASAKKLATALVLCFILYHGLMHIIYGSDSCKWLLTEGRYKGDKEWQPYGCMMHYYTQTDSRRCLRYLAFMGHHNHFVFIGDVRIRQLYKSFISQFIVDGKASDLTELPENSDLNFNDAQLRLNVQFLWRPQLDNIMIEDLRSWMKTDAPSLIISGCGAMTILANNNSDTQLYSEYSMGLVRLVQPVDFLAKKNTKYLWMLQDPVIKERLPAQLSGIDNRQINLCNKAAIKILSHSEVHIWESSKLVGAGVLEQSPDGYLASPLSLRHKIQILLNTYCNDHMNFDDGSCCSYPEPATILQLLSLSILALCIIIGGGMWLYRKFCYYRTEISYLRVDMENTEEANNSETIQIEQPEVQDFYTLMTSLALLSIILSYFYLCDRFLFIFRTNFFMKENKYYSEFSFWLPLGYILALGLFFTEDRERGPRTLNREQTDEWKGLMQAVVLIYHVTGAKNVLPIYMYLRLINSAYLFLSGYGHFCYFWQTGDVSLIRFARVMFRLNFLTVSLCLCMNRPYQFYHFVPLVSFWFLVIYFLAWLPPRIYSGSLNEYGPRALLYLALKLLGLVSMITILYMSEVFFEKVFVTRPWKALFVTTDDDIREWWSRWRVDRYSVTWGVTFGAGLVALQRIDHIPGTALSSLLALISLTAYTTFTILCHSVSECEEIHSYVAFIPIIGYIALRNASLALRGKHSALLTGLGRISLETLVAQGHIWLAADSHGVLVLLPRFPVLNLLVTSFIFICASHEFLYQLAFMMECFEIYVFIISQILYIKKRFMYILQTYFQYCW</sequence>
<dbReference type="InterPro" id="IPR012419">
    <property type="entry name" value="Cas1_AcylTrans_dom"/>
</dbReference>
<evidence type="ECO:0000256" key="8">
    <source>
        <dbReference type="SAM" id="Phobius"/>
    </source>
</evidence>
<dbReference type="RefSeq" id="XP_016770840.1">
    <property type="nucleotide sequence ID" value="XM_016915351.2"/>
</dbReference>
<dbReference type="Pfam" id="PF07779">
    <property type="entry name" value="Cas1_AcylT"/>
    <property type="match status" value="1"/>
</dbReference>
<reference evidence="10" key="1">
    <citation type="submission" date="2021-01" db="UniProtKB">
        <authorList>
            <consortium name="EnsemblMetazoa"/>
        </authorList>
    </citation>
    <scope>IDENTIFICATION</scope>
    <source>
        <strain evidence="10">DH4</strain>
    </source>
</reference>
<name>A0A7M7IPI9_APIME</name>
<evidence type="ECO:0000259" key="9">
    <source>
        <dbReference type="Pfam" id="PF07779"/>
    </source>
</evidence>
<keyword evidence="3" id="KW-0808">Transferase</keyword>
<feature type="transmembrane region" description="Helical" evidence="8">
    <location>
        <begin position="645"/>
        <end position="666"/>
    </location>
</feature>
<feature type="transmembrane region" description="Helical" evidence="8">
    <location>
        <begin position="371"/>
        <end position="390"/>
    </location>
</feature>
<evidence type="ECO:0000313" key="11">
    <source>
        <dbReference type="Proteomes" id="UP000005203"/>
    </source>
</evidence>
<dbReference type="GO" id="GO:0005975">
    <property type="term" value="P:carbohydrate metabolic process"/>
    <property type="evidence" value="ECO:0007669"/>
    <property type="project" value="UniProtKB-ARBA"/>
</dbReference>
<evidence type="ECO:0000256" key="4">
    <source>
        <dbReference type="ARBA" id="ARBA00022692"/>
    </source>
</evidence>